<name>A0A9X4MBB2_9CYAN</name>
<protein>
    <recommendedName>
        <fullName evidence="10">Tetratricopeptide repeat protein</fullName>
    </recommendedName>
</protein>
<dbReference type="SUPFAM" id="SSF48452">
    <property type="entry name" value="TPR-like"/>
    <property type="match status" value="3"/>
</dbReference>
<dbReference type="AlphaFoldDB" id="A0A9X4MBB2"/>
<evidence type="ECO:0000256" key="1">
    <source>
        <dbReference type="ARBA" id="ARBA00004496"/>
    </source>
</evidence>
<dbReference type="Proteomes" id="UP001152872">
    <property type="component" value="Unassembled WGS sequence"/>
</dbReference>
<feature type="compositionally biased region" description="Basic and acidic residues" evidence="6">
    <location>
        <begin position="288"/>
        <end position="298"/>
    </location>
</feature>
<dbReference type="GO" id="GO:0005737">
    <property type="term" value="C:cytoplasm"/>
    <property type="evidence" value="ECO:0007669"/>
    <property type="project" value="UniProtKB-SubCell"/>
</dbReference>
<evidence type="ECO:0000313" key="9">
    <source>
        <dbReference type="Proteomes" id="UP001152872"/>
    </source>
</evidence>
<accession>A0A9X4MBB2</accession>
<feature type="compositionally biased region" description="Basic and acidic residues" evidence="6">
    <location>
        <begin position="259"/>
        <end position="271"/>
    </location>
</feature>
<keyword evidence="9" id="KW-1185">Reference proteome</keyword>
<evidence type="ECO:0000256" key="5">
    <source>
        <dbReference type="ARBA" id="ARBA00038253"/>
    </source>
</evidence>
<evidence type="ECO:0008006" key="10">
    <source>
        <dbReference type="Google" id="ProtNLM"/>
    </source>
</evidence>
<gene>
    <name evidence="8" type="ORF">FEV09_08460</name>
</gene>
<evidence type="ECO:0000256" key="4">
    <source>
        <dbReference type="ARBA" id="ARBA00022803"/>
    </source>
</evidence>
<dbReference type="PANTHER" id="PTHR46630:SF1">
    <property type="entry name" value="TETRATRICOPEPTIDE REPEAT PROTEIN 29"/>
    <property type="match status" value="1"/>
</dbReference>
<dbReference type="InterPro" id="IPR011990">
    <property type="entry name" value="TPR-like_helical_dom_sf"/>
</dbReference>
<dbReference type="RefSeq" id="WP_009626672.1">
    <property type="nucleotide sequence ID" value="NZ_VBTY01000054.1"/>
</dbReference>
<evidence type="ECO:0000256" key="2">
    <source>
        <dbReference type="ARBA" id="ARBA00022490"/>
    </source>
</evidence>
<dbReference type="EMBL" id="VBTY01000054">
    <property type="protein sequence ID" value="MDG3494591.1"/>
    <property type="molecule type" value="Genomic_DNA"/>
</dbReference>
<organism evidence="8 9">
    <name type="scientific">Pseudanabaena catenata USMAC16</name>
    <dbReference type="NCBI Taxonomy" id="1855837"/>
    <lineage>
        <taxon>Bacteria</taxon>
        <taxon>Bacillati</taxon>
        <taxon>Cyanobacteriota</taxon>
        <taxon>Cyanophyceae</taxon>
        <taxon>Pseudanabaenales</taxon>
        <taxon>Pseudanabaenaceae</taxon>
        <taxon>Pseudanabaena</taxon>
    </lineage>
</organism>
<comment type="caution">
    <text evidence="8">The sequence shown here is derived from an EMBL/GenBank/DDBJ whole genome shotgun (WGS) entry which is preliminary data.</text>
</comment>
<keyword evidence="4" id="KW-0802">TPR repeat</keyword>
<dbReference type="PANTHER" id="PTHR46630">
    <property type="entry name" value="TETRATRICOPEPTIDE REPEAT PROTEIN 29"/>
    <property type="match status" value="1"/>
</dbReference>
<feature type="signal peptide" evidence="7">
    <location>
        <begin position="1"/>
        <end position="27"/>
    </location>
</feature>
<evidence type="ECO:0000256" key="6">
    <source>
        <dbReference type="SAM" id="MobiDB-lite"/>
    </source>
</evidence>
<keyword evidence="7" id="KW-0732">Signal</keyword>
<comment type="subcellular location">
    <subcellularLocation>
        <location evidence="1">Cytoplasm</location>
    </subcellularLocation>
</comment>
<evidence type="ECO:0000313" key="8">
    <source>
        <dbReference type="EMBL" id="MDG3494591.1"/>
    </source>
</evidence>
<keyword evidence="3" id="KW-0677">Repeat</keyword>
<feature type="compositionally biased region" description="Low complexity" evidence="6">
    <location>
        <begin position="277"/>
        <end position="287"/>
    </location>
</feature>
<dbReference type="InterPro" id="IPR051476">
    <property type="entry name" value="Bac_ResReg_Asp_Phosphatase"/>
</dbReference>
<keyword evidence="2" id="KW-0963">Cytoplasm</keyword>
<reference evidence="8" key="1">
    <citation type="submission" date="2019-05" db="EMBL/GenBank/DDBJ databases">
        <title>Whole genome sequencing of Pseudanabaena catenata USMAC16.</title>
        <authorList>
            <person name="Khan Z."/>
            <person name="Omar W.M."/>
            <person name="Convey P."/>
            <person name="Merican F."/>
            <person name="Najimudin N."/>
        </authorList>
    </citation>
    <scope>NUCLEOTIDE SEQUENCE</scope>
    <source>
        <strain evidence="8">USMAC16</strain>
    </source>
</reference>
<evidence type="ECO:0000256" key="7">
    <source>
        <dbReference type="SAM" id="SignalP"/>
    </source>
</evidence>
<feature type="chain" id="PRO_5040732247" description="Tetratricopeptide repeat protein" evidence="7">
    <location>
        <begin position="28"/>
        <end position="514"/>
    </location>
</feature>
<comment type="similarity">
    <text evidence="5">Belongs to the Rap family.</text>
</comment>
<evidence type="ECO:0000256" key="3">
    <source>
        <dbReference type="ARBA" id="ARBA00022737"/>
    </source>
</evidence>
<dbReference type="Gene3D" id="1.25.40.10">
    <property type="entry name" value="Tetratricopeptide repeat domain"/>
    <property type="match status" value="4"/>
</dbReference>
<sequence length="514" mass="55611">MRKIWMRLLAGCLALLINWTTTGAVWAANSPKAGDPKFQGVPLQCFVSLADAGTSPEAKVAAYTEIAGKYLELDLLDRSTKVLQKGLAAAKDIPKPSLQAFALLDIAGRLTKASQPKLAIDSLGKSLDIVKELTDPVDKVFATIKIAQAYGEAGDKSSTQKLLIEANKETPEIIDAYVRSRAFAAIANAYTEIGDAANSEGAIAAATDLLPMIEDPNIKTRARVEIAGSYAQAGNHAKAIASLGVVFEEFDQMRDRAIASAKDAADKDAKKSQPSPNANAKVANKNLKNVEPKETKAVPDPKVVEQTATVNAEILKTRSLFLIANQYLVSKQYDKALEVIANLDDQSVEKSVGIANVAISYVKDKNNEKALQLFDQSLQGLTKVTPSSDVFTLLVEVGRQYQILKKTELAKTVWAQALTIAQNFSQPIDRLFAFNIIASNYGEFGLNEPVEPILQESLAIAKTAPDPNIRSRAYSDISSVYWTIGQRAKAKEIAQTVENPAEKLQLEKLFACAT</sequence>
<feature type="region of interest" description="Disordered" evidence="6">
    <location>
        <begin position="259"/>
        <end position="298"/>
    </location>
</feature>
<proteinExistence type="inferred from homology"/>